<dbReference type="OrthoDB" id="2562172at2759"/>
<evidence type="ECO:0000313" key="3">
    <source>
        <dbReference type="Proteomes" id="UP000092583"/>
    </source>
</evidence>
<dbReference type="Proteomes" id="UP000092583">
    <property type="component" value="Unassembled WGS sequence"/>
</dbReference>
<organism evidence="2 3">
    <name type="scientific">Kwoniella mangroviensis CBS 10435</name>
    <dbReference type="NCBI Taxonomy" id="1331196"/>
    <lineage>
        <taxon>Eukaryota</taxon>
        <taxon>Fungi</taxon>
        <taxon>Dikarya</taxon>
        <taxon>Basidiomycota</taxon>
        <taxon>Agaricomycotina</taxon>
        <taxon>Tremellomycetes</taxon>
        <taxon>Tremellales</taxon>
        <taxon>Cryptococcaceae</taxon>
        <taxon>Kwoniella</taxon>
    </lineage>
</organism>
<dbReference type="EMBL" id="KI669460">
    <property type="protein sequence ID" value="OCF59519.1"/>
    <property type="molecule type" value="Genomic_DNA"/>
</dbReference>
<keyword evidence="1" id="KW-0812">Transmembrane</keyword>
<dbReference type="STRING" id="1331196.A0A1B9IVF8"/>
<name>A0A1B9IVF8_9TREE</name>
<keyword evidence="3" id="KW-1185">Reference proteome</keyword>
<keyword evidence="1" id="KW-0472">Membrane</keyword>
<protein>
    <submittedName>
        <fullName evidence="2">Uncharacterized protein</fullName>
    </submittedName>
</protein>
<evidence type="ECO:0000256" key="1">
    <source>
        <dbReference type="SAM" id="Phobius"/>
    </source>
</evidence>
<reference evidence="3" key="2">
    <citation type="submission" date="2013-12" db="EMBL/GenBank/DDBJ databases">
        <title>Evolution of pathogenesis and genome organization in the Tremellales.</title>
        <authorList>
            <person name="Cuomo C."/>
            <person name="Litvintseva A."/>
            <person name="Heitman J."/>
            <person name="Chen Y."/>
            <person name="Sun S."/>
            <person name="Springer D."/>
            <person name="Dromer F."/>
            <person name="Young S."/>
            <person name="Zeng Q."/>
            <person name="Chapman S."/>
            <person name="Gujja S."/>
            <person name="Saif S."/>
            <person name="Birren B."/>
        </authorList>
    </citation>
    <scope>NUCLEOTIDE SEQUENCE [LARGE SCALE GENOMIC DNA]</scope>
    <source>
        <strain evidence="3">CBS 10435</strain>
    </source>
</reference>
<keyword evidence="1" id="KW-1133">Transmembrane helix</keyword>
<dbReference type="CDD" id="cd22997">
    <property type="entry name" value="GT_LH"/>
    <property type="match status" value="1"/>
</dbReference>
<proteinExistence type="predicted"/>
<sequence length="416" mass="47206">MTIHSVIYGWQRKYLPQHTLTVRQRSFRPLSKPQLRRLFYSCLTLLVLYCLVWQIPSRYRKYAQQQDQWVDYAFSSPRKVQVFMPIGVQRAYKNEDFCRSLWSAVVNGYRVTLYNWNVDAEDEFDTHKPKVTSLSSILSSSRLLQSLGIFPQDLVLLVDAIDVILQLSPSVLISRYSLIPKGQQGKPITAGSFNCYPNEANSSACLDIPFSPMPIDLFYSDRDILRDSQSRLPIHANSGLVVGSVPEMRSLFGKLNDTLTGGEYPYQPDQVSQAGVFNIHLSKGDLKVDNTLSMFWCAEHLTNSLTLLSSTDTGIAGNMISPCDKFQYPFTISSSDLPISRLLAKDKRTSNIPVALHFNGIGAEPGYKEIWEKMWPSIGSEEYRTIWGEEKVRIVVDDKVEKKSVRDLCGSQLGYI</sequence>
<gene>
    <name evidence="2" type="ORF">L486_02186</name>
</gene>
<accession>A0A1B9IVF8</accession>
<reference evidence="2 3" key="1">
    <citation type="submission" date="2013-07" db="EMBL/GenBank/DDBJ databases">
        <title>The Genome Sequence of Kwoniella mangroviensis CBS10435.</title>
        <authorList>
            <consortium name="The Broad Institute Genome Sequencing Platform"/>
            <person name="Cuomo C."/>
            <person name="Litvintseva A."/>
            <person name="Chen Y."/>
            <person name="Heitman J."/>
            <person name="Sun S."/>
            <person name="Springer D."/>
            <person name="Dromer F."/>
            <person name="Young S.K."/>
            <person name="Zeng Q."/>
            <person name="Gargeya S."/>
            <person name="Fitzgerald M."/>
            <person name="Abouelleil A."/>
            <person name="Alvarado L."/>
            <person name="Berlin A.M."/>
            <person name="Chapman S.B."/>
            <person name="Dewar J."/>
            <person name="Goldberg J."/>
            <person name="Griggs A."/>
            <person name="Gujja S."/>
            <person name="Hansen M."/>
            <person name="Howarth C."/>
            <person name="Imamovic A."/>
            <person name="Larimer J."/>
            <person name="McCowan C."/>
            <person name="Murphy C."/>
            <person name="Pearson M."/>
            <person name="Priest M."/>
            <person name="Roberts A."/>
            <person name="Saif S."/>
            <person name="Shea T."/>
            <person name="Sykes S."/>
            <person name="Wortman J."/>
            <person name="Nusbaum C."/>
            <person name="Birren B."/>
        </authorList>
    </citation>
    <scope>NUCLEOTIDE SEQUENCE [LARGE SCALE GENOMIC DNA]</scope>
    <source>
        <strain evidence="2 3">CBS 10435</strain>
    </source>
</reference>
<dbReference type="AlphaFoldDB" id="A0A1B9IVF8"/>
<evidence type="ECO:0000313" key="2">
    <source>
        <dbReference type="EMBL" id="OCF59519.1"/>
    </source>
</evidence>
<feature type="transmembrane region" description="Helical" evidence="1">
    <location>
        <begin position="38"/>
        <end position="56"/>
    </location>
</feature>